<accession>A0A699JIG9</accession>
<name>A0A699JIG9_TANCI</name>
<gene>
    <name evidence="2" type="ORF">Tci_606802</name>
</gene>
<proteinExistence type="predicted"/>
<evidence type="ECO:0000313" key="2">
    <source>
        <dbReference type="EMBL" id="GFA34830.1"/>
    </source>
</evidence>
<comment type="caution">
    <text evidence="2">The sequence shown here is derived from an EMBL/GenBank/DDBJ whole genome shotgun (WGS) entry which is preliminary data.</text>
</comment>
<evidence type="ECO:0000256" key="1">
    <source>
        <dbReference type="SAM" id="MobiDB-lite"/>
    </source>
</evidence>
<reference evidence="2" key="1">
    <citation type="journal article" date="2019" name="Sci. Rep.">
        <title>Draft genome of Tanacetum cinerariifolium, the natural source of mosquito coil.</title>
        <authorList>
            <person name="Yamashiro T."/>
            <person name="Shiraishi A."/>
            <person name="Satake H."/>
            <person name="Nakayama K."/>
        </authorList>
    </citation>
    <scope>NUCLEOTIDE SEQUENCE</scope>
</reference>
<dbReference type="EMBL" id="BKCJ010408705">
    <property type="protein sequence ID" value="GFA34830.1"/>
    <property type="molecule type" value="Genomic_DNA"/>
</dbReference>
<feature type="region of interest" description="Disordered" evidence="1">
    <location>
        <begin position="149"/>
        <end position="168"/>
    </location>
</feature>
<protein>
    <submittedName>
        <fullName evidence="2">Uncharacterized protein</fullName>
    </submittedName>
</protein>
<organism evidence="2">
    <name type="scientific">Tanacetum cinerariifolium</name>
    <name type="common">Dalmatian daisy</name>
    <name type="synonym">Chrysanthemum cinerariifolium</name>
    <dbReference type="NCBI Taxonomy" id="118510"/>
    <lineage>
        <taxon>Eukaryota</taxon>
        <taxon>Viridiplantae</taxon>
        <taxon>Streptophyta</taxon>
        <taxon>Embryophyta</taxon>
        <taxon>Tracheophyta</taxon>
        <taxon>Spermatophyta</taxon>
        <taxon>Magnoliopsida</taxon>
        <taxon>eudicotyledons</taxon>
        <taxon>Gunneridae</taxon>
        <taxon>Pentapetalae</taxon>
        <taxon>asterids</taxon>
        <taxon>campanulids</taxon>
        <taxon>Asterales</taxon>
        <taxon>Asteraceae</taxon>
        <taxon>Asteroideae</taxon>
        <taxon>Anthemideae</taxon>
        <taxon>Anthemidinae</taxon>
        <taxon>Tanacetum</taxon>
    </lineage>
</organism>
<dbReference type="AlphaFoldDB" id="A0A699JIG9"/>
<sequence length="246" mass="28084">MRKKIDDGSMMKKGEDMYDKMSRFMEGMTVGLVRQAKPDPINVGQHYGLSDLSGFQSMQVVRLLSRRRQITLSLKLSKWVLPMVIMSLRQQIGKPQWPRNLEHLISKGKCHRILAPLIGKAICHRNRREHHPGIYKKSPYMDLPPTTVLPKKQGGKSKNKGKEANVSPFNLGNAFNDEDVEGDDVMIPGEQDTGIYFTYENMDPNKVYMPISARGNHWVTDAINLTHLVFYMFDSLYSDTAKVSLE</sequence>